<feature type="compositionally biased region" description="Basic and acidic residues" evidence="8">
    <location>
        <begin position="29"/>
        <end position="38"/>
    </location>
</feature>
<dbReference type="PROSITE" id="PS50020">
    <property type="entry name" value="WW_DOMAIN_2"/>
    <property type="match status" value="2"/>
</dbReference>
<dbReference type="EC" id="2.3.2.26" evidence="3"/>
<dbReference type="InterPro" id="IPR036020">
    <property type="entry name" value="WW_dom_sf"/>
</dbReference>
<dbReference type="InterPro" id="IPR000569">
    <property type="entry name" value="HECT_dom"/>
</dbReference>
<keyword evidence="4" id="KW-0808">Transferase</keyword>
<sequence>MQLKGNEKEKEDAEVRALEHLPLFLAPEAPRRRDRSSYLEEDELEELPSLSESISRSTSSSSSFSESQGERPLPFGWDRHLTSNGRTYYINHHRRITTWEHPMDSSDSSIADSFDPDLPPGWERRKTSTGRLFFLDHNAGITTWEDPRTSLERGSPIAPLHRKLTYLASHLRRNSTHEEDIWVSQDSLFENSVEALLNASHELLKGSFVVRFFDETPLPCQDWIDLLFSELFSPERKLFQSSKSKPSQMEVDISYLGKDSLKLYTFAGRLHAMAILRQHVFNLSFLPAIYSALDDYDTRGRTSRAASYRSDVSSSMLSVDGSVVLIEYGSPKH</sequence>
<evidence type="ECO:0000313" key="11">
    <source>
        <dbReference type="EMBL" id="KAJ2922715.1"/>
    </source>
</evidence>
<proteinExistence type="predicted"/>
<reference evidence="11" key="1">
    <citation type="submission" date="2022-06" db="EMBL/GenBank/DDBJ databases">
        <title>Genome Sequence of Candolleomyces eurysporus.</title>
        <authorList>
            <person name="Buettner E."/>
        </authorList>
    </citation>
    <scope>NUCLEOTIDE SEQUENCE</scope>
    <source>
        <strain evidence="11">VTCC 930004</strain>
    </source>
</reference>
<keyword evidence="6 7" id="KW-0833">Ubl conjugation pathway</keyword>
<dbReference type="CDD" id="cd00201">
    <property type="entry name" value="WW"/>
    <property type="match status" value="2"/>
</dbReference>
<evidence type="ECO:0000313" key="12">
    <source>
        <dbReference type="Proteomes" id="UP001140091"/>
    </source>
</evidence>
<dbReference type="Proteomes" id="UP001140091">
    <property type="component" value="Unassembled WGS sequence"/>
</dbReference>
<dbReference type="Pfam" id="PF00397">
    <property type="entry name" value="WW"/>
    <property type="match status" value="2"/>
</dbReference>
<dbReference type="GO" id="GO:0061630">
    <property type="term" value="F:ubiquitin protein ligase activity"/>
    <property type="evidence" value="ECO:0007669"/>
    <property type="project" value="UniProtKB-EC"/>
</dbReference>
<evidence type="ECO:0000256" key="6">
    <source>
        <dbReference type="ARBA" id="ARBA00022786"/>
    </source>
</evidence>
<dbReference type="Gene3D" id="3.90.1750.10">
    <property type="entry name" value="Hect, E3 ligase catalytic domains"/>
    <property type="match status" value="1"/>
</dbReference>
<dbReference type="SMART" id="SM00456">
    <property type="entry name" value="WW"/>
    <property type="match status" value="2"/>
</dbReference>
<evidence type="ECO:0000256" key="4">
    <source>
        <dbReference type="ARBA" id="ARBA00022679"/>
    </source>
</evidence>
<dbReference type="EMBL" id="JANBPK010001477">
    <property type="protein sequence ID" value="KAJ2922715.1"/>
    <property type="molecule type" value="Genomic_DNA"/>
</dbReference>
<dbReference type="GO" id="GO:0005737">
    <property type="term" value="C:cytoplasm"/>
    <property type="evidence" value="ECO:0007669"/>
    <property type="project" value="TreeGrafter"/>
</dbReference>
<dbReference type="InterPro" id="IPR001202">
    <property type="entry name" value="WW_dom"/>
</dbReference>
<comment type="caution">
    <text evidence="7">Lacks conserved residue(s) required for the propagation of feature annotation.</text>
</comment>
<evidence type="ECO:0000259" key="9">
    <source>
        <dbReference type="PROSITE" id="PS50020"/>
    </source>
</evidence>
<evidence type="ECO:0000259" key="10">
    <source>
        <dbReference type="PROSITE" id="PS50237"/>
    </source>
</evidence>
<evidence type="ECO:0000256" key="7">
    <source>
        <dbReference type="PROSITE-ProRule" id="PRU00104"/>
    </source>
</evidence>
<dbReference type="InterPro" id="IPR050409">
    <property type="entry name" value="E3_ubiq-protein_ligase"/>
</dbReference>
<dbReference type="PROSITE" id="PS50237">
    <property type="entry name" value="HECT"/>
    <property type="match status" value="1"/>
</dbReference>
<gene>
    <name evidence="11" type="ORF">H1R20_g14343</name>
</gene>
<feature type="region of interest" description="Disordered" evidence="8">
    <location>
        <begin position="19"/>
        <end position="78"/>
    </location>
</feature>
<feature type="non-terminal residue" evidence="11">
    <location>
        <position position="333"/>
    </location>
</feature>
<comment type="catalytic activity">
    <reaction evidence="1">
        <text>S-ubiquitinyl-[E2 ubiquitin-conjugating enzyme]-L-cysteine + [acceptor protein]-L-lysine = [E2 ubiquitin-conjugating enzyme]-L-cysteine + N(6)-ubiquitinyl-[acceptor protein]-L-lysine.</text>
        <dbReference type="EC" id="2.3.2.26"/>
    </reaction>
</comment>
<dbReference type="PROSITE" id="PS01159">
    <property type="entry name" value="WW_DOMAIN_1"/>
    <property type="match status" value="2"/>
</dbReference>
<dbReference type="SUPFAM" id="SSF51045">
    <property type="entry name" value="WW domain"/>
    <property type="match status" value="2"/>
</dbReference>
<comment type="pathway">
    <text evidence="2">Protein modification; protein ubiquitination.</text>
</comment>
<dbReference type="GO" id="GO:0006511">
    <property type="term" value="P:ubiquitin-dependent protein catabolic process"/>
    <property type="evidence" value="ECO:0007669"/>
    <property type="project" value="TreeGrafter"/>
</dbReference>
<dbReference type="PANTHER" id="PTHR11254:SF440">
    <property type="entry name" value="E3 UBIQUITIN-PROTEIN LIGASE NEDD-4"/>
    <property type="match status" value="1"/>
</dbReference>
<keyword evidence="12" id="KW-1185">Reference proteome</keyword>
<feature type="domain" description="HECT" evidence="10">
    <location>
        <begin position="221"/>
        <end position="293"/>
    </location>
</feature>
<evidence type="ECO:0000256" key="1">
    <source>
        <dbReference type="ARBA" id="ARBA00000885"/>
    </source>
</evidence>
<evidence type="ECO:0000256" key="3">
    <source>
        <dbReference type="ARBA" id="ARBA00012485"/>
    </source>
</evidence>
<evidence type="ECO:0000256" key="8">
    <source>
        <dbReference type="SAM" id="MobiDB-lite"/>
    </source>
</evidence>
<dbReference type="OrthoDB" id="2851215at2759"/>
<dbReference type="AlphaFoldDB" id="A0A9W8M8G9"/>
<evidence type="ECO:0000256" key="2">
    <source>
        <dbReference type="ARBA" id="ARBA00004906"/>
    </source>
</evidence>
<dbReference type="Gene3D" id="2.20.70.10">
    <property type="match status" value="2"/>
</dbReference>
<comment type="caution">
    <text evidence="11">The sequence shown here is derived from an EMBL/GenBank/DDBJ whole genome shotgun (WGS) entry which is preliminary data.</text>
</comment>
<protein>
    <recommendedName>
        <fullName evidence="3">HECT-type E3 ubiquitin transferase</fullName>
        <ecNumber evidence="3">2.3.2.26</ecNumber>
    </recommendedName>
</protein>
<accession>A0A9W8M8G9</accession>
<feature type="domain" description="WW" evidence="9">
    <location>
        <begin position="71"/>
        <end position="104"/>
    </location>
</feature>
<feature type="domain" description="WW" evidence="9">
    <location>
        <begin position="116"/>
        <end position="149"/>
    </location>
</feature>
<name>A0A9W8M8G9_9AGAR</name>
<dbReference type="SUPFAM" id="SSF56204">
    <property type="entry name" value="Hect, E3 ligase catalytic domain"/>
    <property type="match status" value="1"/>
</dbReference>
<organism evidence="11 12">
    <name type="scientific">Candolleomyces eurysporus</name>
    <dbReference type="NCBI Taxonomy" id="2828524"/>
    <lineage>
        <taxon>Eukaryota</taxon>
        <taxon>Fungi</taxon>
        <taxon>Dikarya</taxon>
        <taxon>Basidiomycota</taxon>
        <taxon>Agaricomycotina</taxon>
        <taxon>Agaricomycetes</taxon>
        <taxon>Agaricomycetidae</taxon>
        <taxon>Agaricales</taxon>
        <taxon>Agaricineae</taxon>
        <taxon>Psathyrellaceae</taxon>
        <taxon>Candolleomyces</taxon>
    </lineage>
</organism>
<keyword evidence="5" id="KW-0677">Repeat</keyword>
<dbReference type="GO" id="GO:0016567">
    <property type="term" value="P:protein ubiquitination"/>
    <property type="evidence" value="ECO:0007669"/>
    <property type="project" value="TreeGrafter"/>
</dbReference>
<dbReference type="PANTHER" id="PTHR11254">
    <property type="entry name" value="HECT DOMAIN UBIQUITIN-PROTEIN LIGASE"/>
    <property type="match status" value="1"/>
</dbReference>
<dbReference type="InterPro" id="IPR035983">
    <property type="entry name" value="Hect_E3_ubiquitin_ligase"/>
</dbReference>
<feature type="compositionally biased region" description="Low complexity" evidence="8">
    <location>
        <begin position="47"/>
        <end position="67"/>
    </location>
</feature>
<dbReference type="Pfam" id="PF00632">
    <property type="entry name" value="HECT"/>
    <property type="match status" value="1"/>
</dbReference>
<evidence type="ECO:0000256" key="5">
    <source>
        <dbReference type="ARBA" id="ARBA00022737"/>
    </source>
</evidence>